<dbReference type="EMBL" id="FITM01000097">
    <property type="protein sequence ID" value="SAY38871.1"/>
    <property type="molecule type" value="Genomic_DNA"/>
</dbReference>
<accession>A0A164YX61</accession>
<organism evidence="1 2">
    <name type="scientific">Candidatus Synechococcus spongiarum</name>
    <dbReference type="NCBI Taxonomy" id="431041"/>
    <lineage>
        <taxon>Bacteria</taxon>
        <taxon>Bacillati</taxon>
        <taxon>Cyanobacteriota</taxon>
        <taxon>Cyanophyceae</taxon>
        <taxon>Synechococcales</taxon>
        <taxon>Synechococcaceae</taxon>
        <taxon>Synechococcus</taxon>
    </lineage>
</organism>
<evidence type="ECO:0000313" key="2">
    <source>
        <dbReference type="Proteomes" id="UP000182631"/>
    </source>
</evidence>
<gene>
    <name evidence="1" type="ORF">FLM9_905</name>
</gene>
<keyword evidence="2" id="KW-1185">Reference proteome</keyword>
<reference evidence="2" key="1">
    <citation type="submission" date="2016-02" db="EMBL/GenBank/DDBJ databases">
        <authorList>
            <person name="liu f."/>
        </authorList>
    </citation>
    <scope>NUCLEOTIDE SEQUENCE [LARGE SCALE GENOMIC DNA]</scope>
</reference>
<proteinExistence type="predicted"/>
<protein>
    <submittedName>
        <fullName evidence="1">Uncharacterized protein</fullName>
    </submittedName>
</protein>
<evidence type="ECO:0000313" key="1">
    <source>
        <dbReference type="EMBL" id="SAY38871.1"/>
    </source>
</evidence>
<name>A0A164YX61_9SYNE</name>
<sequence length="46" mass="5013">MGEHVAQFAPLMDGPWCFRGATAADMIGEGKLLEKMPQSLFMLGKT</sequence>
<dbReference type="AlphaFoldDB" id="A0A164YX61"/>
<dbReference type="Proteomes" id="UP000182631">
    <property type="component" value="Unassembled WGS sequence"/>
</dbReference>